<proteinExistence type="inferred from homology"/>
<dbReference type="InterPro" id="IPR011047">
    <property type="entry name" value="Quinoprotein_ADH-like_sf"/>
</dbReference>
<dbReference type="AlphaFoldDB" id="A0A381MZ61"/>
<accession>A0A381MZ61</accession>
<keyword evidence="1" id="KW-0732">Signal</keyword>
<sequence length="387" mass="42041">MFAWLPFVDPPEAEPDEISPLVSFEKEADIVRLWSASVGKGLGRKYLRLVPALAGDRIFSADAYGVVEARNRFDGAVIWTSRIGSVARLARYKFWDRNDPSFVTGGVGMGNGLILLGTTAGEIVALDIVDGAEAWRVDVSSEVLAPPVGQRDTVVLQTADGKLVALEHANGAKRWIFDTQVPILTLRGTATPVLEREVVFAGFSTGMIAAVDVKTGAPVWEQRVMLPEGRSELDRMVDVDGSPLFSGNMIYAVSYQGRLKAIRASDGAVVWEIEASSYLDPAEGYGQVYVVTDEDIIMAVDQQQGQVVWQQAGLRNRMLSSPLAFGNYVVVADDQGYVHVIAQSDGRFVARRKIGGGGARSAMVQRDGTVYVYTNKGRLVALEIRRG</sequence>
<dbReference type="InterPro" id="IPR002372">
    <property type="entry name" value="PQQ_rpt_dom"/>
</dbReference>
<dbReference type="InterPro" id="IPR017687">
    <property type="entry name" value="BamB"/>
</dbReference>
<dbReference type="Pfam" id="PF13360">
    <property type="entry name" value="PQQ_2"/>
    <property type="match status" value="2"/>
</dbReference>
<evidence type="ECO:0000256" key="3">
    <source>
        <dbReference type="ARBA" id="ARBA00023237"/>
    </source>
</evidence>
<keyword evidence="3" id="KW-0998">Cell outer membrane</keyword>
<feature type="domain" description="Pyrrolo-quinoline quinone repeat" evidence="4">
    <location>
        <begin position="323"/>
        <end position="387"/>
    </location>
</feature>
<organism evidence="5">
    <name type="scientific">marine metagenome</name>
    <dbReference type="NCBI Taxonomy" id="408172"/>
    <lineage>
        <taxon>unclassified sequences</taxon>
        <taxon>metagenomes</taxon>
        <taxon>ecological metagenomes</taxon>
    </lineage>
</organism>
<protein>
    <recommendedName>
        <fullName evidence="4">Pyrrolo-quinoline quinone repeat domain-containing protein</fullName>
    </recommendedName>
</protein>
<dbReference type="EMBL" id="UINC01000023">
    <property type="protein sequence ID" value="SUZ47587.1"/>
    <property type="molecule type" value="Genomic_DNA"/>
</dbReference>
<dbReference type="SUPFAM" id="SSF50998">
    <property type="entry name" value="Quinoprotein alcohol dehydrogenase-like"/>
    <property type="match status" value="1"/>
</dbReference>
<gene>
    <name evidence="5" type="ORF">METZ01_LOCUS441</name>
</gene>
<feature type="domain" description="Pyrrolo-quinoline quinone repeat" evidence="4">
    <location>
        <begin position="103"/>
        <end position="311"/>
    </location>
</feature>
<dbReference type="InterPro" id="IPR015943">
    <property type="entry name" value="WD40/YVTN_repeat-like_dom_sf"/>
</dbReference>
<dbReference type="SMART" id="SM00564">
    <property type="entry name" value="PQQ"/>
    <property type="match status" value="7"/>
</dbReference>
<dbReference type="PANTHER" id="PTHR34512">
    <property type="entry name" value="CELL SURFACE PROTEIN"/>
    <property type="match status" value="1"/>
</dbReference>
<dbReference type="Gene3D" id="2.130.10.10">
    <property type="entry name" value="YVTN repeat-like/Quinoprotein amine dehydrogenase"/>
    <property type="match status" value="1"/>
</dbReference>
<dbReference type="InterPro" id="IPR018391">
    <property type="entry name" value="PQQ_b-propeller_rpt"/>
</dbReference>
<dbReference type="PANTHER" id="PTHR34512:SF30">
    <property type="entry name" value="OUTER MEMBRANE PROTEIN ASSEMBLY FACTOR BAMB"/>
    <property type="match status" value="1"/>
</dbReference>
<dbReference type="NCBIfam" id="TIGR03300">
    <property type="entry name" value="assembly_YfgL"/>
    <property type="match status" value="1"/>
</dbReference>
<evidence type="ECO:0000259" key="4">
    <source>
        <dbReference type="Pfam" id="PF13360"/>
    </source>
</evidence>
<evidence type="ECO:0000313" key="5">
    <source>
        <dbReference type="EMBL" id="SUZ47587.1"/>
    </source>
</evidence>
<evidence type="ECO:0000256" key="1">
    <source>
        <dbReference type="ARBA" id="ARBA00022729"/>
    </source>
</evidence>
<name>A0A381MZ61_9ZZZZ</name>
<reference evidence="5" key="1">
    <citation type="submission" date="2018-05" db="EMBL/GenBank/DDBJ databases">
        <authorList>
            <person name="Lanie J.A."/>
            <person name="Ng W.-L."/>
            <person name="Kazmierczak K.M."/>
            <person name="Andrzejewski T.M."/>
            <person name="Davidsen T.M."/>
            <person name="Wayne K.J."/>
            <person name="Tettelin H."/>
            <person name="Glass J.I."/>
            <person name="Rusch D."/>
            <person name="Podicherti R."/>
            <person name="Tsui H.-C.T."/>
            <person name="Winkler M.E."/>
        </authorList>
    </citation>
    <scope>NUCLEOTIDE SEQUENCE</scope>
</reference>
<keyword evidence="2" id="KW-0472">Membrane</keyword>
<dbReference type="HAMAP" id="MF_00923">
    <property type="entry name" value="OM_assembly_BamB"/>
    <property type="match status" value="1"/>
</dbReference>
<evidence type="ECO:0000256" key="2">
    <source>
        <dbReference type="ARBA" id="ARBA00023136"/>
    </source>
</evidence>